<evidence type="ECO:0008006" key="5">
    <source>
        <dbReference type="Google" id="ProtNLM"/>
    </source>
</evidence>
<name>A0ABS6TED0_9ENTE</name>
<keyword evidence="4" id="KW-1185">Reference proteome</keyword>
<dbReference type="RefSeq" id="WP_218326382.1">
    <property type="nucleotide sequence ID" value="NZ_JAHUZB010000004.1"/>
</dbReference>
<evidence type="ECO:0000313" key="3">
    <source>
        <dbReference type="EMBL" id="MBV7391253.1"/>
    </source>
</evidence>
<feature type="chain" id="PRO_5045562448" description="Lipoprotein" evidence="2">
    <location>
        <begin position="23"/>
        <end position="218"/>
    </location>
</feature>
<accession>A0ABS6TED0</accession>
<feature type="signal peptide" evidence="2">
    <location>
        <begin position="1"/>
        <end position="22"/>
    </location>
</feature>
<organism evidence="3 4">
    <name type="scientific">Enterococcus alishanensis</name>
    <dbReference type="NCBI Taxonomy" id="1303817"/>
    <lineage>
        <taxon>Bacteria</taxon>
        <taxon>Bacillati</taxon>
        <taxon>Bacillota</taxon>
        <taxon>Bacilli</taxon>
        <taxon>Lactobacillales</taxon>
        <taxon>Enterococcaceae</taxon>
        <taxon>Enterococcus</taxon>
    </lineage>
</organism>
<evidence type="ECO:0000256" key="2">
    <source>
        <dbReference type="SAM" id="SignalP"/>
    </source>
</evidence>
<evidence type="ECO:0000313" key="4">
    <source>
        <dbReference type="Proteomes" id="UP000774130"/>
    </source>
</evidence>
<dbReference type="EMBL" id="JAHUZB010000004">
    <property type="protein sequence ID" value="MBV7391253.1"/>
    <property type="molecule type" value="Genomic_DNA"/>
</dbReference>
<feature type="region of interest" description="Disordered" evidence="1">
    <location>
        <begin position="29"/>
        <end position="48"/>
    </location>
</feature>
<dbReference type="Proteomes" id="UP000774130">
    <property type="component" value="Unassembled WGS sequence"/>
</dbReference>
<reference evidence="3 4" key="1">
    <citation type="submission" date="2021-06" db="EMBL/GenBank/DDBJ databases">
        <title>Enterococcus alishanensis sp. nov., a novel lactic acid bacterium isolated from fresh coffee beans.</title>
        <authorList>
            <person name="Chen Y.-S."/>
        </authorList>
    </citation>
    <scope>NUCLEOTIDE SEQUENCE [LARGE SCALE GENOMIC DNA]</scope>
    <source>
        <strain evidence="3 4">ALS3</strain>
    </source>
</reference>
<protein>
    <recommendedName>
        <fullName evidence="5">Lipoprotein</fullName>
    </recommendedName>
</protein>
<keyword evidence="2" id="KW-0732">Signal</keyword>
<gene>
    <name evidence="3" type="ORF">KUA55_11235</name>
</gene>
<sequence length="218" mass="24850">MRKKVSLSIVTLAAIATLGACGTTKEKVDNVYGDSSSQKTNKEKDGVVETETNEKLKYDGYFKDIVTHDVDPRIETKLSYDTDYENTDWDNITFKVDHAKFVTVDHYKDTDGTPYKTLASLHYKLENEDSSDKHITPDTAELVMKDGEHVKAEIFMNVWDDEVLTSHKHKDGYMHFKVADEKKLEEIKAIDITFKAKDSEGNEVTHTYTVNMPIDAEK</sequence>
<dbReference type="PROSITE" id="PS51257">
    <property type="entry name" value="PROKAR_LIPOPROTEIN"/>
    <property type="match status" value="1"/>
</dbReference>
<comment type="caution">
    <text evidence="3">The sequence shown here is derived from an EMBL/GenBank/DDBJ whole genome shotgun (WGS) entry which is preliminary data.</text>
</comment>
<evidence type="ECO:0000256" key="1">
    <source>
        <dbReference type="SAM" id="MobiDB-lite"/>
    </source>
</evidence>
<proteinExistence type="predicted"/>